<keyword evidence="4" id="KW-0456">Lyase</keyword>
<dbReference type="GO" id="GO:0016829">
    <property type="term" value="F:lyase activity"/>
    <property type="evidence" value="ECO:0007669"/>
    <property type="project" value="UniProtKB-KW"/>
</dbReference>
<dbReference type="InterPro" id="IPR008929">
    <property type="entry name" value="Chondroitin_lyas"/>
</dbReference>
<evidence type="ECO:0000256" key="1">
    <source>
        <dbReference type="ARBA" id="ARBA00004418"/>
    </source>
</evidence>
<gene>
    <name evidence="7" type="ORF">G3M78_07915</name>
</gene>
<feature type="domain" description="Heparinase II/III-like C-terminal" evidence="5">
    <location>
        <begin position="436"/>
        <end position="654"/>
    </location>
</feature>
<comment type="subcellular location">
    <subcellularLocation>
        <location evidence="1">Periplasm</location>
    </subcellularLocation>
</comment>
<dbReference type="SUPFAM" id="SSF48230">
    <property type="entry name" value="Chondroitin AC/alginate lyase"/>
    <property type="match status" value="1"/>
</dbReference>
<evidence type="ECO:0000256" key="3">
    <source>
        <dbReference type="ARBA" id="ARBA00022764"/>
    </source>
</evidence>
<dbReference type="Gene3D" id="2.70.98.70">
    <property type="match status" value="1"/>
</dbReference>
<dbReference type="AlphaFoldDB" id="A0A7T0C2F4"/>
<dbReference type="Pfam" id="PF16889">
    <property type="entry name" value="Hepar_II_III_N"/>
    <property type="match status" value="1"/>
</dbReference>
<feature type="domain" description="Heparin-sulfate lyase N-terminal" evidence="6">
    <location>
        <begin position="134"/>
        <end position="376"/>
    </location>
</feature>
<evidence type="ECO:0000256" key="2">
    <source>
        <dbReference type="ARBA" id="ARBA00022729"/>
    </source>
</evidence>
<evidence type="ECO:0008006" key="9">
    <source>
        <dbReference type="Google" id="ProtNLM"/>
    </source>
</evidence>
<keyword evidence="3" id="KW-0574">Periplasm</keyword>
<name>A0A7T0C2F4_9BACT</name>
<keyword evidence="2" id="KW-0732">Signal</keyword>
<protein>
    <recommendedName>
        <fullName evidence="9">Heparin-sulfate lyase N-terminal domain-containing protein</fullName>
    </recommendedName>
</protein>
<dbReference type="GO" id="GO:0042597">
    <property type="term" value="C:periplasmic space"/>
    <property type="evidence" value="ECO:0007669"/>
    <property type="project" value="UniProtKB-SubCell"/>
</dbReference>
<dbReference type="Proteomes" id="UP000594464">
    <property type="component" value="Chromosome"/>
</dbReference>
<evidence type="ECO:0000313" key="7">
    <source>
        <dbReference type="EMBL" id="QPJ65319.1"/>
    </source>
</evidence>
<evidence type="ECO:0000313" key="8">
    <source>
        <dbReference type="Proteomes" id="UP000594464"/>
    </source>
</evidence>
<dbReference type="KEGG" id="nva:G3M78_07915"/>
<organism evidence="7 8">
    <name type="scientific">Candidatus Nitrohelix vancouverensis</name>
    <dbReference type="NCBI Taxonomy" id="2705534"/>
    <lineage>
        <taxon>Bacteria</taxon>
        <taxon>Pseudomonadati</taxon>
        <taxon>Nitrospinota/Tectimicrobiota group</taxon>
        <taxon>Nitrospinota</taxon>
        <taxon>Nitrospinia</taxon>
        <taxon>Nitrospinales</taxon>
        <taxon>Nitrospinaceae</taxon>
        <taxon>Candidatus Nitrohelix</taxon>
    </lineage>
</organism>
<dbReference type="PANTHER" id="PTHR39210">
    <property type="entry name" value="HEPARIN-SULFATE LYASE"/>
    <property type="match status" value="1"/>
</dbReference>
<evidence type="ECO:0000259" key="5">
    <source>
        <dbReference type="Pfam" id="PF07940"/>
    </source>
</evidence>
<accession>A0A7T0C2F4</accession>
<dbReference type="EMBL" id="CP048620">
    <property type="protein sequence ID" value="QPJ65319.1"/>
    <property type="molecule type" value="Genomic_DNA"/>
</dbReference>
<dbReference type="Gene3D" id="1.50.10.100">
    <property type="entry name" value="Chondroitin AC/alginate lyase"/>
    <property type="match status" value="1"/>
</dbReference>
<sequence length="701" mass="80728">MKRNQFISKVAPFLPVFVKQAIKKSLSALRNRPMKKTGPSSFSLQLNEAGTDFPSWLETIKSQKPLYTFLSDDKINDIRNDFPEAVQHCIADADQILRHEFDFLGSGPFTPKDPKRKPRHNGYLPIDWYLDPKLRLRFPEGIPHKEWELYSMRPGNADIKFPWELSRCQHWATLGQAFLLTKESKYADEIRDQLVDFMEANPVGIGINWTCTMDVALRAANWAIGLSMTQNALSSEFIEEAYEALFDHGHFIFNNLENNYEVTSNHFLSNISGLFYLACIFKELPAGAQWLSYCRKHLEKEISVQILDDGADYESSVPYHRLVVELFLGPARLAELHSEPFSKKYYQQLENMMDFFLGTLRPDGLMPQIGDADDGRLHIFSGYGQWRPQDGRHLLAPASSILNRPDWMNYISPKDLWEAAWWGLDYQKSITRSQAPPDTFKLFPEAGLAVYRTQSVYLLISNGIVGTKGFGNHKHNDQLSFEYHRNDDAVFVDPGSYVYTSDPEARNLFRSTGYHNTLTIDGVEQNETNPEWLFRLIEAAQAEHISWNEAEHYAQYHGKHVGYSRLEQAVVHERCFRLYKKDGSLFWVDQLTGSGAHRLHWHYHTAPGVKISQENDDDYLIHTPNHELLFKSSPALRGRIDDAHYSPSYGKRMDCLALNFDLDETLEGTHFYGFGIVPQKTFNDADFQKIISELCESLSHR</sequence>
<dbReference type="InterPro" id="IPR031680">
    <property type="entry name" value="Hepar_II_III_N"/>
</dbReference>
<evidence type="ECO:0000259" key="6">
    <source>
        <dbReference type="Pfam" id="PF16889"/>
    </source>
</evidence>
<evidence type="ECO:0000256" key="4">
    <source>
        <dbReference type="ARBA" id="ARBA00023239"/>
    </source>
</evidence>
<dbReference type="Pfam" id="PF07940">
    <property type="entry name" value="Hepar_II_III_C"/>
    <property type="match status" value="1"/>
</dbReference>
<dbReference type="PANTHER" id="PTHR39210:SF1">
    <property type="entry name" value="HEPARIN-SULFATE LYASE"/>
    <property type="match status" value="1"/>
</dbReference>
<proteinExistence type="predicted"/>
<reference evidence="8" key="1">
    <citation type="submission" date="2020-02" db="EMBL/GenBank/DDBJ databases">
        <title>Genomic and physiological characterization of two novel Nitrospinaceae genera.</title>
        <authorList>
            <person name="Mueller A.J."/>
            <person name="Jung M.-Y."/>
            <person name="Strachan C.R."/>
            <person name="Herbold C.W."/>
            <person name="Kirkegaard R.H."/>
            <person name="Daims H."/>
        </authorList>
    </citation>
    <scope>NUCLEOTIDE SEQUENCE [LARGE SCALE GENOMIC DNA]</scope>
</reference>
<dbReference type="InterPro" id="IPR012480">
    <property type="entry name" value="Hepar_II_III_C"/>
</dbReference>